<keyword evidence="2 7" id="KW-0699">rRNA-binding</keyword>
<evidence type="ECO:0000313" key="12">
    <source>
        <dbReference type="Proteomes" id="UP000325286"/>
    </source>
</evidence>
<dbReference type="GO" id="GO:0022625">
    <property type="term" value="C:cytosolic large ribosomal subunit"/>
    <property type="evidence" value="ECO:0007669"/>
    <property type="project" value="TreeGrafter"/>
</dbReference>
<dbReference type="InterPro" id="IPR001063">
    <property type="entry name" value="Ribosomal_uL22"/>
</dbReference>
<comment type="similarity">
    <text evidence="1 7 8">Belongs to the universal ribosomal protein uL22 family.</text>
</comment>
<comment type="function">
    <text evidence="7 10">This protein binds specifically to 23S rRNA; its binding is stimulated by other ribosomal proteins, e.g., L4, L17, and L20. It is important during the early stages of 50S assembly. It makes multiple contacts with different domains of the 23S rRNA in the assembled 50S subunit and ribosome.</text>
</comment>
<evidence type="ECO:0000256" key="1">
    <source>
        <dbReference type="ARBA" id="ARBA00009451"/>
    </source>
</evidence>
<evidence type="ECO:0000256" key="5">
    <source>
        <dbReference type="ARBA" id="ARBA00023274"/>
    </source>
</evidence>
<evidence type="ECO:0000256" key="4">
    <source>
        <dbReference type="ARBA" id="ARBA00022980"/>
    </source>
</evidence>
<dbReference type="PANTHER" id="PTHR13501:SF8">
    <property type="entry name" value="LARGE RIBOSOMAL SUBUNIT PROTEIN UL22M"/>
    <property type="match status" value="1"/>
</dbReference>
<evidence type="ECO:0000256" key="6">
    <source>
        <dbReference type="ARBA" id="ARBA00035207"/>
    </source>
</evidence>
<dbReference type="PANTHER" id="PTHR13501">
    <property type="entry name" value="CHLOROPLAST 50S RIBOSOMAL PROTEIN L22-RELATED"/>
    <property type="match status" value="1"/>
</dbReference>
<dbReference type="HAMAP" id="MF_01331_B">
    <property type="entry name" value="Ribosomal_uL22_B"/>
    <property type="match status" value="1"/>
</dbReference>
<dbReference type="Gene3D" id="3.90.470.10">
    <property type="entry name" value="Ribosomal protein L22/L17"/>
    <property type="match status" value="1"/>
</dbReference>
<dbReference type="Proteomes" id="UP000325286">
    <property type="component" value="Chromosome"/>
</dbReference>
<evidence type="ECO:0000256" key="2">
    <source>
        <dbReference type="ARBA" id="ARBA00022730"/>
    </source>
</evidence>
<keyword evidence="5 7" id="KW-0687">Ribonucleoprotein</keyword>
<dbReference type="CDD" id="cd00336">
    <property type="entry name" value="Ribosomal_L22"/>
    <property type="match status" value="1"/>
</dbReference>
<protein>
    <recommendedName>
        <fullName evidence="6 7">Large ribosomal subunit protein uL22</fullName>
    </recommendedName>
</protein>
<sequence>MTTITAHHKNARMSARKVRLVADMVRGKYADDALNILQYQPQRGARMLEKVIKSAVGNAADPDQNNGKSFRIEELVLTDVRIDGGPMFKRIRPRARGMAFMIKKRTSHITVGLTPIDELE</sequence>
<evidence type="ECO:0000313" key="11">
    <source>
        <dbReference type="EMBL" id="QEG39546.1"/>
    </source>
</evidence>
<dbReference type="InterPro" id="IPR036394">
    <property type="entry name" value="Ribosomal_uL22_sf"/>
</dbReference>
<evidence type="ECO:0000256" key="9">
    <source>
        <dbReference type="RuleBase" id="RU004006"/>
    </source>
</evidence>
<evidence type="ECO:0000256" key="8">
    <source>
        <dbReference type="RuleBase" id="RU004005"/>
    </source>
</evidence>
<dbReference type="OrthoDB" id="9805969at2"/>
<keyword evidence="4 7" id="KW-0689">Ribosomal protein</keyword>
<comment type="function">
    <text evidence="7">The globular domain of the protein is located near the polypeptide exit tunnel on the outside of the subunit, while an extended beta-hairpin is found that lines the wall of the exit tunnel in the center of the 70S ribosome.</text>
</comment>
<proteinExistence type="inferred from homology"/>
<gene>
    <name evidence="7 11" type="primary">rplV</name>
    <name evidence="11" type="ORF">UC8_15410</name>
</gene>
<dbReference type="AlphaFoldDB" id="A0A5B9QR76"/>
<comment type="subunit">
    <text evidence="7 9">Part of the 50S ribosomal subunit.</text>
</comment>
<keyword evidence="3 7" id="KW-0694">RNA-binding</keyword>
<accession>A0A5B9QR76</accession>
<dbReference type="RefSeq" id="WP_075086377.1">
    <property type="nucleotide sequence ID" value="NZ_CP042914.1"/>
</dbReference>
<dbReference type="SUPFAM" id="SSF54843">
    <property type="entry name" value="Ribosomal protein L22"/>
    <property type="match status" value="1"/>
</dbReference>
<reference evidence="11 12" key="1">
    <citation type="submission" date="2019-08" db="EMBL/GenBank/DDBJ databases">
        <title>Deep-cultivation of Planctomycetes and their phenomic and genomic characterization uncovers novel biology.</title>
        <authorList>
            <person name="Wiegand S."/>
            <person name="Jogler M."/>
            <person name="Boedeker C."/>
            <person name="Pinto D."/>
            <person name="Vollmers J."/>
            <person name="Rivas-Marin E."/>
            <person name="Kohn T."/>
            <person name="Peeters S.H."/>
            <person name="Heuer A."/>
            <person name="Rast P."/>
            <person name="Oberbeckmann S."/>
            <person name="Bunk B."/>
            <person name="Jeske O."/>
            <person name="Meyerdierks A."/>
            <person name="Storesund J.E."/>
            <person name="Kallscheuer N."/>
            <person name="Luecker S."/>
            <person name="Lage O.M."/>
            <person name="Pohl T."/>
            <person name="Merkel B.J."/>
            <person name="Hornburger P."/>
            <person name="Mueller R.-W."/>
            <person name="Bruemmer F."/>
            <person name="Labrenz M."/>
            <person name="Spormann A.M."/>
            <person name="Op den Camp H."/>
            <person name="Overmann J."/>
            <person name="Amann R."/>
            <person name="Jetten M.S.M."/>
            <person name="Mascher T."/>
            <person name="Medema M.H."/>
            <person name="Devos D.P."/>
            <person name="Kaster A.-K."/>
            <person name="Ovreas L."/>
            <person name="Rohde M."/>
            <person name="Galperin M.Y."/>
            <person name="Jogler C."/>
        </authorList>
    </citation>
    <scope>NUCLEOTIDE SEQUENCE [LARGE SCALE GENOMIC DNA]</scope>
    <source>
        <strain evidence="11 12">UC8</strain>
    </source>
</reference>
<name>A0A5B9QR76_9BACT</name>
<dbReference type="KEGG" id="rul:UC8_15410"/>
<dbReference type="GO" id="GO:0019843">
    <property type="term" value="F:rRNA binding"/>
    <property type="evidence" value="ECO:0007669"/>
    <property type="project" value="UniProtKB-UniRule"/>
</dbReference>
<keyword evidence="12" id="KW-1185">Reference proteome</keyword>
<dbReference type="NCBIfam" id="TIGR01044">
    <property type="entry name" value="rplV_bact"/>
    <property type="match status" value="1"/>
</dbReference>
<dbReference type="GO" id="GO:0003735">
    <property type="term" value="F:structural constituent of ribosome"/>
    <property type="evidence" value="ECO:0007669"/>
    <property type="project" value="InterPro"/>
</dbReference>
<dbReference type="GO" id="GO:0006412">
    <property type="term" value="P:translation"/>
    <property type="evidence" value="ECO:0007669"/>
    <property type="project" value="UniProtKB-UniRule"/>
</dbReference>
<evidence type="ECO:0000256" key="7">
    <source>
        <dbReference type="HAMAP-Rule" id="MF_01331"/>
    </source>
</evidence>
<evidence type="ECO:0000256" key="10">
    <source>
        <dbReference type="RuleBase" id="RU004008"/>
    </source>
</evidence>
<dbReference type="InterPro" id="IPR047867">
    <property type="entry name" value="Ribosomal_uL22_bac/org-type"/>
</dbReference>
<organism evidence="11 12">
    <name type="scientific">Roseimaritima ulvae</name>
    <dbReference type="NCBI Taxonomy" id="980254"/>
    <lineage>
        <taxon>Bacteria</taxon>
        <taxon>Pseudomonadati</taxon>
        <taxon>Planctomycetota</taxon>
        <taxon>Planctomycetia</taxon>
        <taxon>Pirellulales</taxon>
        <taxon>Pirellulaceae</taxon>
        <taxon>Roseimaritima</taxon>
    </lineage>
</organism>
<dbReference type="Pfam" id="PF00237">
    <property type="entry name" value="Ribosomal_L22"/>
    <property type="match status" value="1"/>
</dbReference>
<evidence type="ECO:0000256" key="3">
    <source>
        <dbReference type="ARBA" id="ARBA00022884"/>
    </source>
</evidence>
<dbReference type="InterPro" id="IPR005727">
    <property type="entry name" value="Ribosomal_uL22_bac/chlpt-type"/>
</dbReference>
<dbReference type="EMBL" id="CP042914">
    <property type="protein sequence ID" value="QEG39546.1"/>
    <property type="molecule type" value="Genomic_DNA"/>
</dbReference>